<keyword evidence="1" id="KW-0472">Membrane</keyword>
<protein>
    <submittedName>
        <fullName evidence="3">Serpentine Receptor, class H</fullName>
    </submittedName>
</protein>
<feature type="transmembrane region" description="Helical" evidence="1">
    <location>
        <begin position="217"/>
        <end position="248"/>
    </location>
</feature>
<evidence type="ECO:0000313" key="3">
    <source>
        <dbReference type="WBParaSite" id="Pan_g24184.t1"/>
    </source>
</evidence>
<reference evidence="2" key="1">
    <citation type="journal article" date="2013" name="Genetics">
        <title>The draft genome and transcriptome of Panagrellus redivivus are shaped by the harsh demands of a free-living lifestyle.</title>
        <authorList>
            <person name="Srinivasan J."/>
            <person name="Dillman A.R."/>
            <person name="Macchietto M.G."/>
            <person name="Heikkinen L."/>
            <person name="Lakso M."/>
            <person name="Fracchia K.M."/>
            <person name="Antoshechkin I."/>
            <person name="Mortazavi A."/>
            <person name="Wong G."/>
            <person name="Sternberg P.W."/>
        </authorList>
    </citation>
    <scope>NUCLEOTIDE SEQUENCE [LARGE SCALE GENOMIC DNA]</scope>
    <source>
        <strain evidence="2">MT8872</strain>
    </source>
</reference>
<feature type="transmembrane region" description="Helical" evidence="1">
    <location>
        <begin position="18"/>
        <end position="36"/>
    </location>
</feature>
<dbReference type="PANTHER" id="PTHR45830:SF15">
    <property type="entry name" value="SERPENTINE RECEPTOR, CLASS I"/>
    <property type="match status" value="1"/>
</dbReference>
<dbReference type="WBParaSite" id="Pan_g24184.t1">
    <property type="protein sequence ID" value="Pan_g24184.t1"/>
    <property type="gene ID" value="Pan_g24184"/>
</dbReference>
<keyword evidence="1" id="KW-0812">Transmembrane</keyword>
<feature type="transmembrane region" description="Helical" evidence="1">
    <location>
        <begin position="172"/>
        <end position="196"/>
    </location>
</feature>
<feature type="transmembrane region" description="Helical" evidence="1">
    <location>
        <begin position="112"/>
        <end position="132"/>
    </location>
</feature>
<evidence type="ECO:0000256" key="1">
    <source>
        <dbReference type="SAM" id="Phobius"/>
    </source>
</evidence>
<name>A0A7E4ZXU2_PANRE</name>
<organism evidence="2 3">
    <name type="scientific">Panagrellus redivivus</name>
    <name type="common">Microworm</name>
    <dbReference type="NCBI Taxonomy" id="6233"/>
    <lineage>
        <taxon>Eukaryota</taxon>
        <taxon>Metazoa</taxon>
        <taxon>Ecdysozoa</taxon>
        <taxon>Nematoda</taxon>
        <taxon>Chromadorea</taxon>
        <taxon>Rhabditida</taxon>
        <taxon>Tylenchina</taxon>
        <taxon>Panagrolaimomorpha</taxon>
        <taxon>Panagrolaimoidea</taxon>
        <taxon>Panagrolaimidae</taxon>
        <taxon>Panagrellus</taxon>
    </lineage>
</organism>
<feature type="transmembrane region" description="Helical" evidence="1">
    <location>
        <begin position="71"/>
        <end position="91"/>
    </location>
</feature>
<sequence>MLYVIVTKSSKEMSDYKWYLIHQLTWAYLFDVYLGLWKPVPLWPFYVGYSVGVFGGSVGTNFTVILQLSLLVVNAIGMGFSIYISVLHRYMQASPFSTMYKLYSKVDLRIKLYIIVFAFLLFVFLYPVIYIMPNQQILRQNLSARFPVIQRLVNQEPSFFGYDSELNNNQSIIYMLVLTLSLFVVVTTIVILYFNFLRILRKNKPQLSSGTYKMQVMLLRTLFIQIGLAGLLLLLPVTILLFLVFFGVPWVSGVSLVAFTITGTHAIADFFVLSYFIKSYRQYVKELINKVRKRFGAKIEPMPAQLFATSSGVPSSIHLIE</sequence>
<evidence type="ECO:0000313" key="2">
    <source>
        <dbReference type="Proteomes" id="UP000492821"/>
    </source>
</evidence>
<proteinExistence type="predicted"/>
<reference evidence="3" key="2">
    <citation type="submission" date="2020-10" db="UniProtKB">
        <authorList>
            <consortium name="WormBaseParasite"/>
        </authorList>
    </citation>
    <scope>IDENTIFICATION</scope>
</reference>
<dbReference type="AlphaFoldDB" id="A0A7E4ZXU2"/>
<dbReference type="SUPFAM" id="SSF81321">
    <property type="entry name" value="Family A G protein-coupled receptor-like"/>
    <property type="match status" value="1"/>
</dbReference>
<dbReference type="InterPro" id="IPR019422">
    <property type="entry name" value="7TM_GPCR_serpentine_rcpt_Srh"/>
</dbReference>
<dbReference type="Proteomes" id="UP000492821">
    <property type="component" value="Unassembled WGS sequence"/>
</dbReference>
<feature type="transmembrane region" description="Helical" evidence="1">
    <location>
        <begin position="254"/>
        <end position="277"/>
    </location>
</feature>
<accession>A0A7E4ZXU2</accession>
<dbReference type="Pfam" id="PF10318">
    <property type="entry name" value="7TM_GPCR_Srh"/>
    <property type="match status" value="1"/>
</dbReference>
<dbReference type="PANTHER" id="PTHR45830">
    <property type="entry name" value="SERPENTINE RECEPTOR, CLASS I"/>
    <property type="match status" value="1"/>
</dbReference>
<keyword evidence="1" id="KW-1133">Transmembrane helix</keyword>
<keyword evidence="2" id="KW-1185">Reference proteome</keyword>